<keyword evidence="3" id="KW-1185">Reference proteome</keyword>
<dbReference type="GO" id="GO:0004519">
    <property type="term" value="F:endonuclease activity"/>
    <property type="evidence" value="ECO:0007669"/>
    <property type="project" value="InterPro"/>
</dbReference>
<evidence type="ECO:0000313" key="2">
    <source>
        <dbReference type="EMBL" id="MVZ63488.1"/>
    </source>
</evidence>
<dbReference type="Proteomes" id="UP000435036">
    <property type="component" value="Unassembled WGS sequence"/>
</dbReference>
<dbReference type="OrthoDB" id="5918473at2"/>
<sequence>MIRIFKNLQIVPQSLIPAFSELFPERVGKRNIPVPRAATSTHNRRIELINLGRYIDSNRYNSRYKQKDVKLGLINIYNGKCAFCEQKIEYYHIEHYRPKSIYYWLAYSWDNLLMSCPLCNSSKGNNFEIEGDEIRFELNDHNLKLINHFSERYNVVERPLLINPEQIDPEKFLVFSKDGRISSRDPRFIYTIELCRLNRDILVDLRRGLLDRFRENIRDAILSNRDSKSNQMTAIKTNVRNFKSDSEDLKNEFLAFRKLAISEQWLSKIIKEVAT</sequence>
<dbReference type="InterPro" id="IPR013467">
    <property type="entry name" value="HNH78-like"/>
</dbReference>
<dbReference type="Pfam" id="PF01844">
    <property type="entry name" value="HNH"/>
    <property type="match status" value="1"/>
</dbReference>
<dbReference type="GO" id="GO:0003676">
    <property type="term" value="F:nucleic acid binding"/>
    <property type="evidence" value="ECO:0007669"/>
    <property type="project" value="InterPro"/>
</dbReference>
<dbReference type="EMBL" id="WSQA01000013">
    <property type="protein sequence ID" value="MVZ63488.1"/>
    <property type="molecule type" value="Genomic_DNA"/>
</dbReference>
<feature type="domain" description="HNH nuclease" evidence="1">
    <location>
        <begin position="68"/>
        <end position="121"/>
    </location>
</feature>
<dbReference type="InterPro" id="IPR002711">
    <property type="entry name" value="HNH"/>
</dbReference>
<dbReference type="RefSeq" id="WP_160370199.1">
    <property type="nucleotide sequence ID" value="NZ_WSQA01000013.1"/>
</dbReference>
<proteinExistence type="predicted"/>
<dbReference type="AlphaFoldDB" id="A0A6N8L5N1"/>
<dbReference type="NCBIfam" id="TIGR02646">
    <property type="entry name" value="retron system putative HNH endonuclease"/>
    <property type="match status" value="1"/>
</dbReference>
<protein>
    <submittedName>
        <fullName evidence="2">TIGR02646 family protein</fullName>
    </submittedName>
</protein>
<gene>
    <name evidence="2" type="ORF">GQF63_15780</name>
</gene>
<dbReference type="GO" id="GO:0008270">
    <property type="term" value="F:zinc ion binding"/>
    <property type="evidence" value="ECO:0007669"/>
    <property type="project" value="InterPro"/>
</dbReference>
<organism evidence="2 3">
    <name type="scientific">Sphingobacterium humi</name>
    <dbReference type="NCBI Taxonomy" id="1796905"/>
    <lineage>
        <taxon>Bacteria</taxon>
        <taxon>Pseudomonadati</taxon>
        <taxon>Bacteroidota</taxon>
        <taxon>Sphingobacteriia</taxon>
        <taxon>Sphingobacteriales</taxon>
        <taxon>Sphingobacteriaceae</taxon>
        <taxon>Sphingobacterium</taxon>
    </lineage>
</organism>
<accession>A0A6N8L5N1</accession>
<evidence type="ECO:0000259" key="1">
    <source>
        <dbReference type="SMART" id="SM00507"/>
    </source>
</evidence>
<reference evidence="2 3" key="1">
    <citation type="submission" date="2019-12" db="EMBL/GenBank/DDBJ databases">
        <authorList>
            <person name="Dong K."/>
        </authorList>
    </citation>
    <scope>NUCLEOTIDE SEQUENCE [LARGE SCALE GENOMIC DNA]</scope>
    <source>
        <strain evidence="2 3">JCM 31225</strain>
    </source>
</reference>
<dbReference type="CDD" id="cd00085">
    <property type="entry name" value="HNHc"/>
    <property type="match status" value="1"/>
</dbReference>
<dbReference type="SMART" id="SM00507">
    <property type="entry name" value="HNHc"/>
    <property type="match status" value="1"/>
</dbReference>
<dbReference type="InterPro" id="IPR003615">
    <property type="entry name" value="HNH_nuc"/>
</dbReference>
<evidence type="ECO:0000313" key="3">
    <source>
        <dbReference type="Proteomes" id="UP000435036"/>
    </source>
</evidence>
<comment type="caution">
    <text evidence="2">The sequence shown here is derived from an EMBL/GenBank/DDBJ whole genome shotgun (WGS) entry which is preliminary data.</text>
</comment>
<dbReference type="Gene3D" id="1.10.30.50">
    <property type="match status" value="1"/>
</dbReference>
<name>A0A6N8L5N1_9SPHI</name>